<sequence length="142" mass="15181">MHDTRPGHVLVVELVRPRHLRSCTRPGAAVPGPDPGTTRCAGAGRTVETGRVSENRYRGWATLIDRGFEIVVHADLATRGSPGGPLSWGGHVQADRDEDFELMEKVREGRLRMPEGGEAAFVEVATDGSGGLDIVGRSAAPF</sequence>
<comment type="caution">
    <text evidence="2">The sequence shown here is derived from an EMBL/GenBank/DDBJ whole genome shotgun (WGS) entry which is preliminary data.</text>
</comment>
<feature type="domain" description="DUF4873" evidence="1">
    <location>
        <begin position="55"/>
        <end position="142"/>
    </location>
</feature>
<proteinExistence type="predicted"/>
<dbReference type="InterPro" id="IPR032371">
    <property type="entry name" value="DUF4873"/>
</dbReference>
<name>A0A540WBI3_9ACTN</name>
<evidence type="ECO:0000259" key="1">
    <source>
        <dbReference type="Pfam" id="PF16170"/>
    </source>
</evidence>
<gene>
    <name evidence="2" type="ORF">E6W39_34540</name>
</gene>
<dbReference type="Pfam" id="PF16170">
    <property type="entry name" value="DUF4873"/>
    <property type="match status" value="1"/>
</dbReference>
<evidence type="ECO:0000313" key="2">
    <source>
        <dbReference type="EMBL" id="TQF06399.1"/>
    </source>
</evidence>
<dbReference type="OrthoDB" id="4228795at2"/>
<evidence type="ECO:0000313" key="3">
    <source>
        <dbReference type="Proteomes" id="UP000319103"/>
    </source>
</evidence>
<dbReference type="Proteomes" id="UP000319103">
    <property type="component" value="Unassembled WGS sequence"/>
</dbReference>
<organism evidence="2 3">
    <name type="scientific">Kitasatospora acidiphila</name>
    <dbReference type="NCBI Taxonomy" id="2567942"/>
    <lineage>
        <taxon>Bacteria</taxon>
        <taxon>Bacillati</taxon>
        <taxon>Actinomycetota</taxon>
        <taxon>Actinomycetes</taxon>
        <taxon>Kitasatosporales</taxon>
        <taxon>Streptomycetaceae</taxon>
        <taxon>Kitasatospora</taxon>
    </lineage>
</organism>
<reference evidence="2 3" key="1">
    <citation type="submission" date="2019-06" db="EMBL/GenBank/DDBJ databases">
        <title>Description of Kitasatospora acidophila sp. nov. isolated from pine grove soil, and reclassification of Streptomyces novaecaesareae to Kitasatospora novaeceasareae comb. nov.</title>
        <authorList>
            <person name="Kim M.J."/>
        </authorList>
    </citation>
    <scope>NUCLEOTIDE SEQUENCE [LARGE SCALE GENOMIC DNA]</scope>
    <source>
        <strain evidence="2 3">MMS16-CNU292</strain>
    </source>
</reference>
<accession>A0A540WBI3</accession>
<protein>
    <submittedName>
        <fullName evidence="2">DUF4873 domain-containing protein</fullName>
    </submittedName>
</protein>
<dbReference type="AlphaFoldDB" id="A0A540WBI3"/>
<dbReference type="EMBL" id="VIGB01000003">
    <property type="protein sequence ID" value="TQF06399.1"/>
    <property type="molecule type" value="Genomic_DNA"/>
</dbReference>
<keyword evidence="3" id="KW-1185">Reference proteome</keyword>